<dbReference type="RefSeq" id="WP_117357199.1">
    <property type="nucleotide sequence ID" value="NZ_QURH01000187.1"/>
</dbReference>
<keyword evidence="7" id="KW-1185">Reference proteome</keyword>
<dbReference type="CDD" id="cd06267">
    <property type="entry name" value="PBP1_LacI_sugar_binding-like"/>
    <property type="match status" value="1"/>
</dbReference>
<dbReference type="Pfam" id="PF00356">
    <property type="entry name" value="LacI"/>
    <property type="match status" value="1"/>
</dbReference>
<dbReference type="AlphaFoldDB" id="A0A372JPP8"/>
<evidence type="ECO:0000256" key="2">
    <source>
        <dbReference type="ARBA" id="ARBA00023125"/>
    </source>
</evidence>
<evidence type="ECO:0000259" key="5">
    <source>
        <dbReference type="PROSITE" id="PS50932"/>
    </source>
</evidence>
<organism evidence="6 7">
    <name type="scientific">Actinomadura logoneensis</name>
    <dbReference type="NCBI Taxonomy" id="2293572"/>
    <lineage>
        <taxon>Bacteria</taxon>
        <taxon>Bacillati</taxon>
        <taxon>Actinomycetota</taxon>
        <taxon>Actinomycetes</taxon>
        <taxon>Streptosporangiales</taxon>
        <taxon>Thermomonosporaceae</taxon>
        <taxon>Actinomadura</taxon>
    </lineage>
</organism>
<keyword evidence="1" id="KW-0805">Transcription regulation</keyword>
<dbReference type="OrthoDB" id="3467214at2"/>
<dbReference type="GO" id="GO:0003700">
    <property type="term" value="F:DNA-binding transcription factor activity"/>
    <property type="evidence" value="ECO:0007669"/>
    <property type="project" value="TreeGrafter"/>
</dbReference>
<feature type="region of interest" description="Disordered" evidence="4">
    <location>
        <begin position="336"/>
        <end position="374"/>
    </location>
</feature>
<feature type="compositionally biased region" description="Basic and acidic residues" evidence="4">
    <location>
        <begin position="336"/>
        <end position="346"/>
    </location>
</feature>
<feature type="region of interest" description="Disordered" evidence="4">
    <location>
        <begin position="217"/>
        <end position="250"/>
    </location>
</feature>
<dbReference type="Proteomes" id="UP000261811">
    <property type="component" value="Unassembled WGS sequence"/>
</dbReference>
<evidence type="ECO:0000313" key="6">
    <source>
        <dbReference type="EMBL" id="RFU41786.1"/>
    </source>
</evidence>
<keyword evidence="2" id="KW-0238">DNA-binding</keyword>
<reference evidence="6 7" key="1">
    <citation type="submission" date="2018-08" db="EMBL/GenBank/DDBJ databases">
        <title>Actinomadura jelena sp. nov., a novel Actinomycete isolated from soil in Chad.</title>
        <authorList>
            <person name="Shi L."/>
        </authorList>
    </citation>
    <scope>NUCLEOTIDE SEQUENCE [LARGE SCALE GENOMIC DNA]</scope>
    <source>
        <strain evidence="6 7">NEAU-G17</strain>
    </source>
</reference>
<dbReference type="PANTHER" id="PTHR30146">
    <property type="entry name" value="LACI-RELATED TRANSCRIPTIONAL REPRESSOR"/>
    <property type="match status" value="1"/>
</dbReference>
<dbReference type="SUPFAM" id="SSF47413">
    <property type="entry name" value="lambda repressor-like DNA-binding domains"/>
    <property type="match status" value="1"/>
</dbReference>
<dbReference type="InterPro" id="IPR028082">
    <property type="entry name" value="Peripla_BP_I"/>
</dbReference>
<feature type="domain" description="HTH lacI-type" evidence="5">
    <location>
        <begin position="4"/>
        <end position="58"/>
    </location>
</feature>
<dbReference type="Gene3D" id="3.40.50.2300">
    <property type="match status" value="3"/>
</dbReference>
<accession>A0A372JPP8</accession>
<proteinExistence type="predicted"/>
<dbReference type="SMART" id="SM00354">
    <property type="entry name" value="HTH_LACI"/>
    <property type="match status" value="1"/>
</dbReference>
<protein>
    <submittedName>
        <fullName evidence="6">LacI family transcriptional regulator</fullName>
    </submittedName>
</protein>
<dbReference type="InterPro" id="IPR010982">
    <property type="entry name" value="Lambda_DNA-bd_dom_sf"/>
</dbReference>
<evidence type="ECO:0000256" key="1">
    <source>
        <dbReference type="ARBA" id="ARBA00023015"/>
    </source>
</evidence>
<dbReference type="InterPro" id="IPR046335">
    <property type="entry name" value="LacI/GalR-like_sensor"/>
</dbReference>
<dbReference type="PROSITE" id="PS50932">
    <property type="entry name" value="HTH_LACI_2"/>
    <property type="match status" value="1"/>
</dbReference>
<dbReference type="Pfam" id="PF13377">
    <property type="entry name" value="Peripla_BP_3"/>
    <property type="match status" value="1"/>
</dbReference>
<dbReference type="InterPro" id="IPR000843">
    <property type="entry name" value="HTH_LacI"/>
</dbReference>
<evidence type="ECO:0000256" key="4">
    <source>
        <dbReference type="SAM" id="MobiDB-lite"/>
    </source>
</evidence>
<dbReference type="Gene3D" id="1.10.260.40">
    <property type="entry name" value="lambda repressor-like DNA-binding domains"/>
    <property type="match status" value="1"/>
</dbReference>
<dbReference type="CDD" id="cd01392">
    <property type="entry name" value="HTH_LacI"/>
    <property type="match status" value="1"/>
</dbReference>
<dbReference type="SUPFAM" id="SSF53822">
    <property type="entry name" value="Periplasmic binding protein-like I"/>
    <property type="match status" value="1"/>
</dbReference>
<keyword evidence="3" id="KW-0804">Transcription</keyword>
<gene>
    <name evidence="6" type="ORF">DZF91_10015</name>
</gene>
<name>A0A372JPP8_9ACTN</name>
<comment type="caution">
    <text evidence="6">The sequence shown here is derived from an EMBL/GenBank/DDBJ whole genome shotgun (WGS) entry which is preliminary data.</text>
</comment>
<dbReference type="EMBL" id="QURH01000187">
    <property type="protein sequence ID" value="RFU41786.1"/>
    <property type="molecule type" value="Genomic_DNA"/>
</dbReference>
<evidence type="ECO:0000313" key="7">
    <source>
        <dbReference type="Proteomes" id="UP000261811"/>
    </source>
</evidence>
<dbReference type="PANTHER" id="PTHR30146:SF109">
    <property type="entry name" value="HTH-TYPE TRANSCRIPTIONAL REGULATOR GALS"/>
    <property type="match status" value="1"/>
</dbReference>
<sequence>MPYPTLEDVAARAGVSRALVSLVMRGSPKVGEARRAAVLAAARELGYRPNAMARGLAAGRTGIVGVLLDDLGDPLAAGVHEGLAEGARDRELRLLLGTGRGEAAAARTALDELLDLRPDGLVLAGARLTSADLDRATASCPVVAILPPSRADRADTVRAEPGGPVHLAVEHLVALGHRRIAVVDAGRRPSPLRRVYRGALKAHGIDAPVLDLAALRAAAPPTPPGGAAGDTGRLPTTGPAPSEPPSAEPVSAELMGSELMGSELMGSEPVSAVVALGDPGGAAVLTTLLRAGRRVPQDVSVIAHGEAREADAVGVTTVAVPARELGRRAMAALLDRLDGGDPDRRPVRATVPPVLTNRGSTGPVRPAGTGATER</sequence>
<dbReference type="GO" id="GO:0000976">
    <property type="term" value="F:transcription cis-regulatory region binding"/>
    <property type="evidence" value="ECO:0007669"/>
    <property type="project" value="TreeGrafter"/>
</dbReference>
<evidence type="ECO:0000256" key="3">
    <source>
        <dbReference type="ARBA" id="ARBA00023163"/>
    </source>
</evidence>